<evidence type="ECO:0000313" key="1">
    <source>
        <dbReference type="EMBL" id="MEE4040878.1"/>
    </source>
</evidence>
<dbReference type="Proteomes" id="UP001343600">
    <property type="component" value="Unassembled WGS sequence"/>
</dbReference>
<protein>
    <submittedName>
        <fullName evidence="1">Uncharacterized protein</fullName>
    </submittedName>
</protein>
<reference evidence="1 2" key="1">
    <citation type="submission" date="2024-01" db="EMBL/GenBank/DDBJ databases">
        <title>Characterization of Pseudomonas viridiflava in Georgia, USA.</title>
        <authorList>
            <person name="Zhao M."/>
            <person name="Dutta B."/>
        </authorList>
    </citation>
    <scope>NUCLEOTIDE SEQUENCE [LARGE SCALE GENOMIC DNA]</scope>
    <source>
        <strain evidence="1 2">21GA0539</strain>
    </source>
</reference>
<comment type="caution">
    <text evidence="1">The sequence shown here is derived from an EMBL/GenBank/DDBJ whole genome shotgun (WGS) entry which is preliminary data.</text>
</comment>
<sequence>MQRTKYDHSYPLYRRSCGRFVTNLLHPSGIQRLASYKTDLPADLSRDEQAERHAFI</sequence>
<name>A0ABU7N7K7_PSEVI</name>
<accession>A0ABU7N7K7</accession>
<keyword evidence="2" id="KW-1185">Reference proteome</keyword>
<dbReference type="RefSeq" id="WP_158014322.1">
    <property type="nucleotide sequence ID" value="NZ_CP184649.1"/>
</dbReference>
<dbReference type="EMBL" id="JAZEIP010000017">
    <property type="protein sequence ID" value="MEE4040878.1"/>
    <property type="molecule type" value="Genomic_DNA"/>
</dbReference>
<organism evidence="1 2">
    <name type="scientific">Pseudomonas viridiflava</name>
    <name type="common">Phytomonas viridiflava</name>
    <dbReference type="NCBI Taxonomy" id="33069"/>
    <lineage>
        <taxon>Bacteria</taxon>
        <taxon>Pseudomonadati</taxon>
        <taxon>Pseudomonadota</taxon>
        <taxon>Gammaproteobacteria</taxon>
        <taxon>Pseudomonadales</taxon>
        <taxon>Pseudomonadaceae</taxon>
        <taxon>Pseudomonas</taxon>
    </lineage>
</organism>
<proteinExistence type="predicted"/>
<gene>
    <name evidence="1" type="ORF">V2I87_12330</name>
</gene>
<evidence type="ECO:0000313" key="2">
    <source>
        <dbReference type="Proteomes" id="UP001343600"/>
    </source>
</evidence>